<dbReference type="RefSeq" id="WP_079726485.1">
    <property type="nucleotide sequence ID" value="NZ_FUZP01000001.1"/>
</dbReference>
<dbReference type="OrthoDB" id="3698126at2"/>
<keyword evidence="3" id="KW-1185">Reference proteome</keyword>
<keyword evidence="1" id="KW-0812">Transmembrane</keyword>
<evidence type="ECO:0000313" key="3">
    <source>
        <dbReference type="Proteomes" id="UP000190857"/>
    </source>
</evidence>
<name>A0A1T5ICC9_9MICO</name>
<organism evidence="2 3">
    <name type="scientific">Okibacterium fritillariae</name>
    <dbReference type="NCBI Taxonomy" id="123320"/>
    <lineage>
        <taxon>Bacteria</taxon>
        <taxon>Bacillati</taxon>
        <taxon>Actinomycetota</taxon>
        <taxon>Actinomycetes</taxon>
        <taxon>Micrococcales</taxon>
        <taxon>Microbacteriaceae</taxon>
        <taxon>Okibacterium</taxon>
    </lineage>
</organism>
<dbReference type="Proteomes" id="UP000190857">
    <property type="component" value="Unassembled WGS sequence"/>
</dbReference>
<feature type="transmembrane region" description="Helical" evidence="1">
    <location>
        <begin position="130"/>
        <end position="147"/>
    </location>
</feature>
<gene>
    <name evidence="2" type="ORF">SAMN06309945_0247</name>
</gene>
<feature type="transmembrane region" description="Helical" evidence="1">
    <location>
        <begin position="55"/>
        <end position="77"/>
    </location>
</feature>
<evidence type="ECO:0008006" key="4">
    <source>
        <dbReference type="Google" id="ProtNLM"/>
    </source>
</evidence>
<feature type="transmembrane region" description="Helical" evidence="1">
    <location>
        <begin position="98"/>
        <end position="124"/>
    </location>
</feature>
<evidence type="ECO:0000313" key="2">
    <source>
        <dbReference type="EMBL" id="SKC36854.1"/>
    </source>
</evidence>
<dbReference type="EMBL" id="FUZP01000001">
    <property type="protein sequence ID" value="SKC36854.1"/>
    <property type="molecule type" value="Genomic_DNA"/>
</dbReference>
<feature type="transmembrane region" description="Helical" evidence="1">
    <location>
        <begin position="215"/>
        <end position="232"/>
    </location>
</feature>
<proteinExistence type="predicted"/>
<keyword evidence="1" id="KW-0472">Membrane</keyword>
<dbReference type="AlphaFoldDB" id="A0A1T5ICC9"/>
<feature type="transmembrane region" description="Helical" evidence="1">
    <location>
        <begin position="239"/>
        <end position="259"/>
    </location>
</feature>
<accession>A0A1T5ICC9</accession>
<feature type="transmembrane region" description="Helical" evidence="1">
    <location>
        <begin position="20"/>
        <end position="43"/>
    </location>
</feature>
<feature type="transmembrane region" description="Helical" evidence="1">
    <location>
        <begin position="279"/>
        <end position="300"/>
    </location>
</feature>
<sequence length="317" mass="33690">MEPATQSRLTDRRRGARPAIRLLVSALFGWVCLGVALGLATGITRALQQHLDLDALPVALIQAVIMAALAISSIVMLRRYLDKRSLGELGVDRRAAAPLALGLAVGAATGIVIWGSAVALGWIRIDSVDVPTFATFLVINGAVLALYEALPEELALRGHVWTNLKDGFGVAAATIGTTALFPFLGVVVGPVAWLTVTALGAEPATIRIFPAGNDPIVYIIQLTLFGLALVAARRIPIRGALFIAVAFHWTQLTVTRTLLGGTGWADSGWRIDWVEPDAIALVLVHIIVAGALFTTIRWALTRSRKSTAAPAPLPTRR</sequence>
<feature type="transmembrane region" description="Helical" evidence="1">
    <location>
        <begin position="168"/>
        <end position="195"/>
    </location>
</feature>
<evidence type="ECO:0000256" key="1">
    <source>
        <dbReference type="SAM" id="Phobius"/>
    </source>
</evidence>
<protein>
    <recommendedName>
        <fullName evidence="4">CAAX protease self-immunity</fullName>
    </recommendedName>
</protein>
<keyword evidence="1" id="KW-1133">Transmembrane helix</keyword>
<reference evidence="2 3" key="1">
    <citation type="submission" date="2017-02" db="EMBL/GenBank/DDBJ databases">
        <authorList>
            <person name="Peterson S.W."/>
        </authorList>
    </citation>
    <scope>NUCLEOTIDE SEQUENCE [LARGE SCALE GENOMIC DNA]</scope>
    <source>
        <strain evidence="2 3">VKM Ac-2059</strain>
    </source>
</reference>